<keyword evidence="4" id="KW-0378">Hydrolase</keyword>
<dbReference type="EC" id="3.4.24.-" evidence="4"/>
<feature type="domain" description="M23ase beta-sheet core" evidence="3">
    <location>
        <begin position="204"/>
        <end position="297"/>
    </location>
</feature>
<dbReference type="InterPro" id="IPR011055">
    <property type="entry name" value="Dup_hybrid_motif"/>
</dbReference>
<accession>A0A2H9TB03</accession>
<evidence type="ECO:0000256" key="1">
    <source>
        <dbReference type="SAM" id="Coils"/>
    </source>
</evidence>
<dbReference type="GO" id="GO:0004222">
    <property type="term" value="F:metalloendopeptidase activity"/>
    <property type="evidence" value="ECO:0007669"/>
    <property type="project" value="TreeGrafter"/>
</dbReference>
<feature type="coiled-coil region" evidence="1">
    <location>
        <begin position="58"/>
        <end position="85"/>
    </location>
</feature>
<dbReference type="InterPro" id="IPR050570">
    <property type="entry name" value="Cell_wall_metabolism_enzyme"/>
</dbReference>
<comment type="caution">
    <text evidence="4">The sequence shown here is derived from an EMBL/GenBank/DDBJ whole genome shotgun (WGS) entry which is preliminary data.</text>
</comment>
<organism evidence="4">
    <name type="scientific">invertebrate metagenome</name>
    <dbReference type="NCBI Taxonomy" id="1711999"/>
    <lineage>
        <taxon>unclassified sequences</taxon>
        <taxon>metagenomes</taxon>
        <taxon>organismal metagenomes</taxon>
    </lineage>
</organism>
<keyword evidence="2" id="KW-0472">Membrane</keyword>
<protein>
    <submittedName>
        <fullName evidence="4">Murein DD-endopeptidase MepM</fullName>
        <ecNumber evidence="4">3.4.24.-</ecNumber>
    </submittedName>
</protein>
<dbReference type="PANTHER" id="PTHR21666:SF291">
    <property type="entry name" value="STAGE II SPORULATION PROTEIN Q"/>
    <property type="match status" value="1"/>
</dbReference>
<dbReference type="EMBL" id="NSIT01000020">
    <property type="protein sequence ID" value="PJE80369.1"/>
    <property type="molecule type" value="Genomic_DNA"/>
</dbReference>
<evidence type="ECO:0000259" key="3">
    <source>
        <dbReference type="Pfam" id="PF01551"/>
    </source>
</evidence>
<dbReference type="Gene3D" id="2.70.70.10">
    <property type="entry name" value="Glucose Permease (Domain IIA)"/>
    <property type="match status" value="1"/>
</dbReference>
<dbReference type="SUPFAM" id="SSF51261">
    <property type="entry name" value="Duplicated hybrid motif"/>
    <property type="match status" value="1"/>
</dbReference>
<keyword evidence="2" id="KW-0812">Transmembrane</keyword>
<keyword evidence="1" id="KW-0175">Coiled coil</keyword>
<sequence length="303" mass="34472">MKIILVQKKRLKSHYIMIHPIWVISFFFLLIVFFVTAISLVSLYLIAERKNMVTDDVVKGWIKSLDQQRREIDDIKNETDSYLDSLAVKLGNLESRTSDLDRLGALLIIKAGLRDNDLDCYVNSGNKLENYYSDNTCFSIKERIDQLFLKVKDREQQCVLLDKLLNQSRHYKEVLIAGMPVEKGWISSPYGRRIDPFTGKVSWHNGIDFAGKSGTNILAVAGGLITWVGYRNSYGLLVEINHGNGRITRYAHNQSVTVKVGDVVMKKQCIAQMGSSGRATGDHLHFEVWVNGEVVNPMQYLLQ</sequence>
<dbReference type="Pfam" id="PF01551">
    <property type="entry name" value="Peptidase_M23"/>
    <property type="match status" value="1"/>
</dbReference>
<proteinExistence type="predicted"/>
<dbReference type="InterPro" id="IPR016047">
    <property type="entry name" value="M23ase_b-sheet_dom"/>
</dbReference>
<evidence type="ECO:0000313" key="4">
    <source>
        <dbReference type="EMBL" id="PJE80369.1"/>
    </source>
</evidence>
<feature type="transmembrane region" description="Helical" evidence="2">
    <location>
        <begin position="21"/>
        <end position="47"/>
    </location>
</feature>
<keyword evidence="2" id="KW-1133">Transmembrane helix</keyword>
<dbReference type="CDD" id="cd12797">
    <property type="entry name" value="M23_peptidase"/>
    <property type="match status" value="1"/>
</dbReference>
<evidence type="ECO:0000256" key="2">
    <source>
        <dbReference type="SAM" id="Phobius"/>
    </source>
</evidence>
<dbReference type="FunFam" id="2.70.70.10:FF:000006">
    <property type="entry name" value="M23 family peptidase"/>
    <property type="match status" value="1"/>
</dbReference>
<reference evidence="4" key="1">
    <citation type="journal article" date="2017" name="Appl. Environ. Microbiol.">
        <title>Molecular characterization of an Endozoicomonas-like organism causing infection in king scallop Pecten maximus L.</title>
        <authorList>
            <person name="Cano I."/>
            <person name="van Aerle R."/>
            <person name="Ross S."/>
            <person name="Verner-Jeffreys D.W."/>
            <person name="Paley R.K."/>
            <person name="Rimmer G."/>
            <person name="Ryder D."/>
            <person name="Hooper P."/>
            <person name="Stone D."/>
            <person name="Feist S.W."/>
        </authorList>
    </citation>
    <scope>NUCLEOTIDE SEQUENCE</scope>
</reference>
<name>A0A2H9TB03_9ZZZZ</name>
<dbReference type="PANTHER" id="PTHR21666">
    <property type="entry name" value="PEPTIDASE-RELATED"/>
    <property type="match status" value="1"/>
</dbReference>
<dbReference type="AlphaFoldDB" id="A0A2H9TB03"/>
<gene>
    <name evidence="4" type="primary">mepM_2</name>
    <name evidence="4" type="ORF">CI610_00652</name>
</gene>